<dbReference type="OrthoDB" id="6102375at2759"/>
<evidence type="ECO:0000256" key="1">
    <source>
        <dbReference type="SAM" id="SignalP"/>
    </source>
</evidence>
<accession>A0A7I8WDJ0</accession>
<dbReference type="InterPro" id="IPR008979">
    <property type="entry name" value="Galactose-bd-like_sf"/>
</dbReference>
<keyword evidence="3" id="KW-1185">Reference proteome</keyword>
<dbReference type="SUPFAM" id="SSF49785">
    <property type="entry name" value="Galactose-binding domain-like"/>
    <property type="match status" value="3"/>
</dbReference>
<evidence type="ECO:0000313" key="2">
    <source>
        <dbReference type="EMBL" id="CAD5126252.1"/>
    </source>
</evidence>
<reference evidence="2 3" key="1">
    <citation type="submission" date="2020-08" db="EMBL/GenBank/DDBJ databases">
        <authorList>
            <person name="Hejnol A."/>
        </authorList>
    </citation>
    <scope>NUCLEOTIDE SEQUENCE [LARGE SCALE GENOMIC DNA]</scope>
</reference>
<feature type="signal peptide" evidence="1">
    <location>
        <begin position="1"/>
        <end position="18"/>
    </location>
</feature>
<feature type="chain" id="PRO_5029609421" evidence="1">
    <location>
        <begin position="19"/>
        <end position="898"/>
    </location>
</feature>
<keyword evidence="1" id="KW-0732">Signal</keyword>
<evidence type="ECO:0000313" key="3">
    <source>
        <dbReference type="Proteomes" id="UP000549394"/>
    </source>
</evidence>
<dbReference type="Gene3D" id="2.60.120.260">
    <property type="entry name" value="Galactose-binding domain-like"/>
    <property type="match status" value="3"/>
</dbReference>
<dbReference type="PANTHER" id="PTHR45713">
    <property type="entry name" value="FTP DOMAIN-CONTAINING PROTEIN"/>
    <property type="match status" value="1"/>
</dbReference>
<organism evidence="2 3">
    <name type="scientific">Dimorphilus gyrociliatus</name>
    <dbReference type="NCBI Taxonomy" id="2664684"/>
    <lineage>
        <taxon>Eukaryota</taxon>
        <taxon>Metazoa</taxon>
        <taxon>Spiralia</taxon>
        <taxon>Lophotrochozoa</taxon>
        <taxon>Annelida</taxon>
        <taxon>Polychaeta</taxon>
        <taxon>Polychaeta incertae sedis</taxon>
        <taxon>Dinophilidae</taxon>
        <taxon>Dimorphilus</taxon>
    </lineage>
</organism>
<gene>
    <name evidence="2" type="ORF">DGYR_LOCUS13504</name>
</gene>
<name>A0A7I8WDJ0_9ANNE</name>
<proteinExistence type="predicted"/>
<protein>
    <submittedName>
        <fullName evidence="2">DgyrCDS14417</fullName>
    </submittedName>
</protein>
<comment type="caution">
    <text evidence="2">The sequence shown here is derived from an EMBL/GenBank/DDBJ whole genome shotgun (WGS) entry which is preliminary data.</text>
</comment>
<dbReference type="AlphaFoldDB" id="A0A7I8WDJ0"/>
<dbReference type="InterPro" id="IPR051941">
    <property type="entry name" value="BG_Antigen-Binding_Lectin"/>
</dbReference>
<sequence>MNIYILYIFLSFFQLTVGCTTKKDCLNVGNCQNGVCVCQSPFNYSICDEGLKYFVLNGTLSGTDVFNTVNPTSSLNCLNTCTNDNFCEAFELEFDNIDNTIISCSGKTTIAYPILPVSTTEKTYYTIIFKDKKESVCGSSNQQTNHILQCIEYLWTTSTKCPLTGYGLLENQEDWMKSLSISNIENAMKVVSERSKSKKFILNPNSQSYRNLCYGTLSPGQHNVALNRPITFRGEITNTLIHSKKHLVDGVKNSNLNLGGCTVVKSDTSLGDSVVWIAVELTQNFHIRKTIIYLSDNQTSSQTVDIFVLSQPPNDVILPPTDYSYCSKGTEMVLTSKKLIVECEKHVLHGRYVALQSENLLKICELEIYTSNLAIQADVLMSSVQNDGHFGGYAVDGLTDTNSKGIHGKSTWTSVFLGAKYLIYGFDFSGIGYWDLEIFSVNRNFYVEQTVKSNEKCRELRETTSYNKNSLFVPCEQVLLAMFVVLKSPFELPISQIEVFGLYQNFTDIKNLAERKPVWLSSVQDQNYPYYATDGFSKTSFASVATTDGWMIFDLLAIYKIEYVGVKMRARDDVTDVERYFNDYKFFQERSKINEEDSITASDCEEITSIYHLEYGKIVIWNCSIIENIGRFVLVKNSRNKRIEIYEFYTFGKLIKNEKSLYKILLNEVYFNKEIEKNIFQPGRSPLKVIDGDFASESSCVRLSFSNQDSLTITFHKYSAVQQILIQPRQDSINNFKSLNIFVGNQSDDSSNWINCANFTTLVAVNYLIEINCFQAIIGDLVRIEIVDFLNDVDICEIQLFSPIEPSEDTFKNKKKCSKKIGILKKHKTPNLSVCNKIIEKQTIEDCITNWKKLSMDLFSYNFLNKTCCLFNSPTSPDLDLIGSFTGGDVCVFEKNTC</sequence>
<dbReference type="PANTHER" id="PTHR45713:SF6">
    <property type="entry name" value="F5_8 TYPE C DOMAIN-CONTAINING PROTEIN"/>
    <property type="match status" value="1"/>
</dbReference>
<dbReference type="EMBL" id="CAJFCJ010000036">
    <property type="protein sequence ID" value="CAD5126252.1"/>
    <property type="molecule type" value="Genomic_DNA"/>
</dbReference>
<dbReference type="Proteomes" id="UP000549394">
    <property type="component" value="Unassembled WGS sequence"/>
</dbReference>